<evidence type="ECO:0000256" key="3">
    <source>
        <dbReference type="ARBA" id="ARBA00022603"/>
    </source>
</evidence>
<sequence length="315" mass="34635">MGSDIIFKGEKDRILQQLNTPAENYSDASPKGSLDDGIRDLVDAINAIDGLVTTSSCAGRVSVFLEGRKKGLKPVSGRSHDEDKSQPAIAGAGGKGGGQWLFVSHEPFDTSNKDGDRVSYLSLFGIQEETGESEPLDLASYRLVHFKFEPMILHIMTCSLDDAQRVVSSALQAGFRESGIMSVTIPLMVAVRSSGMSLDSIVGYEDGNGIIRSIVDENYFRGILSVINERFSANQERIGRFQHLLLSGYHRIQRVASTSDSLWEDAAVRRERKRREGLMKQQSLRSTQNPPAAPPEPLILDTSQVYDLTTLNQTQ</sequence>
<dbReference type="InterPro" id="IPR036602">
    <property type="entry name" value="tRNA_yW-synthesising-like_sf"/>
</dbReference>
<evidence type="ECO:0000256" key="2">
    <source>
        <dbReference type="ARBA" id="ARBA00012750"/>
    </source>
</evidence>
<feature type="compositionally biased region" description="Polar residues" evidence="9">
    <location>
        <begin position="280"/>
        <end position="290"/>
    </location>
</feature>
<dbReference type="PANTHER" id="PTHR48418:SF1">
    <property type="entry name" value="TRNA WYBUTOSINE-SYNTHESIZING PROTEIN 3"/>
    <property type="match status" value="1"/>
</dbReference>
<dbReference type="EC" id="2.1.1.282" evidence="2"/>
<organism evidence="11 12">
    <name type="scientific">Rhizodiscina lignyota</name>
    <dbReference type="NCBI Taxonomy" id="1504668"/>
    <lineage>
        <taxon>Eukaryota</taxon>
        <taxon>Fungi</taxon>
        <taxon>Dikarya</taxon>
        <taxon>Ascomycota</taxon>
        <taxon>Pezizomycotina</taxon>
        <taxon>Dothideomycetes</taxon>
        <taxon>Pleosporomycetidae</taxon>
        <taxon>Aulographales</taxon>
        <taxon>Rhizodiscinaceae</taxon>
        <taxon>Rhizodiscina</taxon>
    </lineage>
</organism>
<evidence type="ECO:0000256" key="8">
    <source>
        <dbReference type="ARBA" id="ARBA00049202"/>
    </source>
</evidence>
<comment type="catalytic activity">
    <reaction evidence="8">
        <text>4-demethyl-7-[(3S)-3-amino-3-carboxypropyl]wyosine(37) in tRNA(Phe) + S-adenosyl-L-methionine = 7-[(3S)-3-amino-3-carboxypropyl]wyosine(37) in tRNA(Phe) + S-adenosyl-L-homocysteine + H(+)</text>
        <dbReference type="Rhea" id="RHEA:36635"/>
        <dbReference type="Rhea" id="RHEA-COMP:10378"/>
        <dbReference type="Rhea" id="RHEA-COMP:10379"/>
        <dbReference type="ChEBI" id="CHEBI:15378"/>
        <dbReference type="ChEBI" id="CHEBI:57856"/>
        <dbReference type="ChEBI" id="CHEBI:59789"/>
        <dbReference type="ChEBI" id="CHEBI:73543"/>
        <dbReference type="ChEBI" id="CHEBI:73550"/>
        <dbReference type="EC" id="2.1.1.282"/>
    </reaction>
</comment>
<keyword evidence="3" id="KW-0489">Methyltransferase</keyword>
<dbReference type="PANTHER" id="PTHR48418">
    <property type="entry name" value="TRNA WYBUTOSINE-SYNTHESIZING PROTEIN 3"/>
    <property type="match status" value="1"/>
</dbReference>
<dbReference type="InterPro" id="IPR003827">
    <property type="entry name" value="tRNA_yW-synthesising"/>
</dbReference>
<reference evidence="11" key="1">
    <citation type="journal article" date="2020" name="Stud. Mycol.">
        <title>101 Dothideomycetes genomes: a test case for predicting lifestyles and emergence of pathogens.</title>
        <authorList>
            <person name="Haridas S."/>
            <person name="Albert R."/>
            <person name="Binder M."/>
            <person name="Bloem J."/>
            <person name="Labutti K."/>
            <person name="Salamov A."/>
            <person name="Andreopoulos B."/>
            <person name="Baker S."/>
            <person name="Barry K."/>
            <person name="Bills G."/>
            <person name="Bluhm B."/>
            <person name="Cannon C."/>
            <person name="Castanera R."/>
            <person name="Culley D."/>
            <person name="Daum C."/>
            <person name="Ezra D."/>
            <person name="Gonzalez J."/>
            <person name="Henrissat B."/>
            <person name="Kuo A."/>
            <person name="Liang C."/>
            <person name="Lipzen A."/>
            <person name="Lutzoni F."/>
            <person name="Magnuson J."/>
            <person name="Mondo S."/>
            <person name="Nolan M."/>
            <person name="Ohm R."/>
            <person name="Pangilinan J."/>
            <person name="Park H.-J."/>
            <person name="Ramirez L."/>
            <person name="Alfaro M."/>
            <person name="Sun H."/>
            <person name="Tritt A."/>
            <person name="Yoshinaga Y."/>
            <person name="Zwiers L.-H."/>
            <person name="Turgeon B."/>
            <person name="Goodwin S."/>
            <person name="Spatafora J."/>
            <person name="Crous P."/>
            <person name="Grigoriev I."/>
        </authorList>
    </citation>
    <scope>NUCLEOTIDE SEQUENCE</scope>
    <source>
        <strain evidence="11">CBS 133067</strain>
    </source>
</reference>
<evidence type="ECO:0000313" key="12">
    <source>
        <dbReference type="Proteomes" id="UP000799772"/>
    </source>
</evidence>
<dbReference type="GO" id="GO:0008168">
    <property type="term" value="F:methyltransferase activity"/>
    <property type="evidence" value="ECO:0007669"/>
    <property type="project" value="UniProtKB-KW"/>
</dbReference>
<evidence type="ECO:0000256" key="1">
    <source>
        <dbReference type="ARBA" id="ARBA00008569"/>
    </source>
</evidence>
<evidence type="ECO:0000256" key="5">
    <source>
        <dbReference type="ARBA" id="ARBA00022691"/>
    </source>
</evidence>
<evidence type="ECO:0000256" key="6">
    <source>
        <dbReference type="ARBA" id="ARBA00022694"/>
    </source>
</evidence>
<evidence type="ECO:0000259" key="10">
    <source>
        <dbReference type="Pfam" id="PF02676"/>
    </source>
</evidence>
<dbReference type="Proteomes" id="UP000799772">
    <property type="component" value="Unassembled WGS sequence"/>
</dbReference>
<keyword evidence="4" id="KW-0808">Transferase</keyword>
<dbReference type="GO" id="GO:0032259">
    <property type="term" value="P:methylation"/>
    <property type="evidence" value="ECO:0007669"/>
    <property type="project" value="UniProtKB-KW"/>
</dbReference>
<name>A0A9P4M9U3_9PEZI</name>
<feature type="region of interest" description="Disordered" evidence="9">
    <location>
        <begin position="71"/>
        <end position="93"/>
    </location>
</feature>
<protein>
    <recommendedName>
        <fullName evidence="2">tRNA(Phe) 7-[(3-amino-3-carboxypropyl)-4-demethylwyosine(37)-N(4)]-methyltransferase</fullName>
        <ecNumber evidence="2">2.1.1.282</ecNumber>
    </recommendedName>
    <alternativeName>
        <fullName evidence="7">tRNA(Phe) 7-((3-amino-3-carboxypropyl)-4-demethylwyosine(37)-N(4))-methyltransferase</fullName>
    </alternativeName>
</protein>
<dbReference type="OrthoDB" id="263283at2759"/>
<feature type="domain" description="tRNA wybutosine-synthesizing protein" evidence="10">
    <location>
        <begin position="10"/>
        <end position="245"/>
    </location>
</feature>
<evidence type="ECO:0000313" key="11">
    <source>
        <dbReference type="EMBL" id="KAF2098124.1"/>
    </source>
</evidence>
<dbReference type="GO" id="GO:0008033">
    <property type="term" value="P:tRNA processing"/>
    <property type="evidence" value="ECO:0007669"/>
    <property type="project" value="UniProtKB-KW"/>
</dbReference>
<keyword evidence="6" id="KW-0819">tRNA processing</keyword>
<feature type="region of interest" description="Disordered" evidence="9">
    <location>
        <begin position="274"/>
        <end position="298"/>
    </location>
</feature>
<evidence type="ECO:0000256" key="4">
    <source>
        <dbReference type="ARBA" id="ARBA00022679"/>
    </source>
</evidence>
<gene>
    <name evidence="11" type="ORF">NA57DRAFT_76919</name>
</gene>
<dbReference type="SUPFAM" id="SSF111278">
    <property type="entry name" value="SSo0622-like"/>
    <property type="match status" value="1"/>
</dbReference>
<evidence type="ECO:0000256" key="9">
    <source>
        <dbReference type="SAM" id="MobiDB-lite"/>
    </source>
</evidence>
<comment type="caution">
    <text evidence="11">The sequence shown here is derived from an EMBL/GenBank/DDBJ whole genome shotgun (WGS) entry which is preliminary data.</text>
</comment>
<evidence type="ECO:0000256" key="7">
    <source>
        <dbReference type="ARBA" id="ARBA00030554"/>
    </source>
</evidence>
<keyword evidence="12" id="KW-1185">Reference proteome</keyword>
<dbReference type="Gene3D" id="3.30.1960.10">
    <property type="entry name" value="tRNA wybutosine-synthesizing-like"/>
    <property type="match status" value="1"/>
</dbReference>
<comment type="similarity">
    <text evidence="1">Belongs to the TYW3 family.</text>
</comment>
<keyword evidence="5" id="KW-0949">S-adenosyl-L-methionine</keyword>
<dbReference type="Pfam" id="PF02676">
    <property type="entry name" value="TYW3"/>
    <property type="match status" value="1"/>
</dbReference>
<dbReference type="AlphaFoldDB" id="A0A9P4M9U3"/>
<accession>A0A9P4M9U3</accession>
<dbReference type="EMBL" id="ML978127">
    <property type="protein sequence ID" value="KAF2098124.1"/>
    <property type="molecule type" value="Genomic_DNA"/>
</dbReference>
<proteinExistence type="inferred from homology"/>